<keyword evidence="3" id="KW-1185">Reference proteome</keyword>
<evidence type="ECO:0000313" key="2">
    <source>
        <dbReference type="EMBL" id="MCQ0972072.1"/>
    </source>
</evidence>
<sequence>MTDDNDMRPKRFPLSAGILLGLGVGGFFDGIVLHQILQWHHMATSVWLPVDGASSASEALRNLKLNTVLDGLFHAATYIFVLAGLVVLWRSARKTHMRWSSRRLSASLLMGFGIFNVVEGLIDHHLLGIHHVNETVPRGQWIYWDLAFLAWGGAMLIAGWLLSSRTKSDQPIS</sequence>
<feature type="transmembrane region" description="Helical" evidence="1">
    <location>
        <begin position="12"/>
        <end position="37"/>
    </location>
</feature>
<keyword evidence="1" id="KW-0812">Transmembrane</keyword>
<dbReference type="Proteomes" id="UP001203945">
    <property type="component" value="Unassembled WGS sequence"/>
</dbReference>
<evidence type="ECO:0000313" key="3">
    <source>
        <dbReference type="Proteomes" id="UP001203945"/>
    </source>
</evidence>
<feature type="transmembrane region" description="Helical" evidence="1">
    <location>
        <begin position="104"/>
        <end position="122"/>
    </location>
</feature>
<organism evidence="2 3">
    <name type="scientific">Paracoccus albicereus</name>
    <dbReference type="NCBI Taxonomy" id="2922394"/>
    <lineage>
        <taxon>Bacteria</taxon>
        <taxon>Pseudomonadati</taxon>
        <taxon>Pseudomonadota</taxon>
        <taxon>Alphaproteobacteria</taxon>
        <taxon>Rhodobacterales</taxon>
        <taxon>Paracoccaceae</taxon>
        <taxon>Paracoccus</taxon>
    </lineage>
</organism>
<name>A0ABT1MUP9_9RHOB</name>
<keyword evidence="1" id="KW-1133">Transmembrane helix</keyword>
<accession>A0ABT1MUP9</accession>
<evidence type="ECO:0000256" key="1">
    <source>
        <dbReference type="SAM" id="Phobius"/>
    </source>
</evidence>
<gene>
    <name evidence="2" type="ORF">MLD63_16760</name>
</gene>
<dbReference type="RefSeq" id="WP_255331075.1">
    <property type="nucleotide sequence ID" value="NZ_JAKZEU010000008.1"/>
</dbReference>
<proteinExistence type="predicted"/>
<feature type="transmembrane region" description="Helical" evidence="1">
    <location>
        <begin position="72"/>
        <end position="92"/>
    </location>
</feature>
<dbReference type="EMBL" id="JAKZEU010000008">
    <property type="protein sequence ID" value="MCQ0972072.1"/>
    <property type="molecule type" value="Genomic_DNA"/>
</dbReference>
<dbReference type="InterPro" id="IPR018719">
    <property type="entry name" value="DUF2243_membrane"/>
</dbReference>
<comment type="caution">
    <text evidence="2">The sequence shown here is derived from an EMBL/GenBank/DDBJ whole genome shotgun (WGS) entry which is preliminary data.</text>
</comment>
<keyword evidence="1" id="KW-0472">Membrane</keyword>
<feature type="transmembrane region" description="Helical" evidence="1">
    <location>
        <begin position="142"/>
        <end position="162"/>
    </location>
</feature>
<protein>
    <submittedName>
        <fullName evidence="2">DUF2243 domain-containing protein</fullName>
    </submittedName>
</protein>
<dbReference type="Pfam" id="PF10002">
    <property type="entry name" value="DUF2243"/>
    <property type="match status" value="1"/>
</dbReference>
<reference evidence="2 3" key="1">
    <citation type="submission" date="2022-03" db="EMBL/GenBank/DDBJ databases">
        <authorList>
            <person name="He Y."/>
        </authorList>
    </citation>
    <scope>NUCLEOTIDE SEQUENCE [LARGE SCALE GENOMIC DNA]</scope>
    <source>
        <strain evidence="2 3">TK19116</strain>
    </source>
</reference>